<dbReference type="EMBL" id="OZ019906">
    <property type="protein sequence ID" value="CAK9204398.1"/>
    <property type="molecule type" value="Genomic_DNA"/>
</dbReference>
<keyword evidence="2" id="KW-1185">Reference proteome</keyword>
<dbReference type="Proteomes" id="UP001497512">
    <property type="component" value="Chromosome 14"/>
</dbReference>
<proteinExistence type="predicted"/>
<evidence type="ECO:0000313" key="2">
    <source>
        <dbReference type="Proteomes" id="UP001497512"/>
    </source>
</evidence>
<reference evidence="1" key="1">
    <citation type="submission" date="2024-02" db="EMBL/GenBank/DDBJ databases">
        <authorList>
            <consortium name="ELIXIR-Norway"/>
            <consortium name="Elixir Norway"/>
        </authorList>
    </citation>
    <scope>NUCLEOTIDE SEQUENCE</scope>
</reference>
<sequence length="77" mass="8773">MLCMMIDDEFSKCSFVCLCFNSCPVHAGNSQRSKLRFPQVVRKDGLTIGLQRISVGSFFSDCLFSLFTTCKRENYSK</sequence>
<evidence type="ECO:0000313" key="1">
    <source>
        <dbReference type="EMBL" id="CAK9204398.1"/>
    </source>
</evidence>
<organism evidence="1 2">
    <name type="scientific">Sphagnum troendelagicum</name>
    <dbReference type="NCBI Taxonomy" id="128251"/>
    <lineage>
        <taxon>Eukaryota</taxon>
        <taxon>Viridiplantae</taxon>
        <taxon>Streptophyta</taxon>
        <taxon>Embryophyta</taxon>
        <taxon>Bryophyta</taxon>
        <taxon>Sphagnophytina</taxon>
        <taxon>Sphagnopsida</taxon>
        <taxon>Sphagnales</taxon>
        <taxon>Sphagnaceae</taxon>
        <taxon>Sphagnum</taxon>
    </lineage>
</organism>
<accession>A0ABP0TT66</accession>
<name>A0ABP0TT66_9BRYO</name>
<gene>
    <name evidence="1" type="ORF">CSSPTR1EN2_LOCUS7366</name>
</gene>
<protein>
    <submittedName>
        <fullName evidence="1">Uncharacterized protein</fullName>
    </submittedName>
</protein>